<gene>
    <name evidence="2" type="ORF">Sjap_015394</name>
</gene>
<feature type="region of interest" description="Disordered" evidence="1">
    <location>
        <begin position="61"/>
        <end position="80"/>
    </location>
</feature>
<evidence type="ECO:0000313" key="2">
    <source>
        <dbReference type="EMBL" id="KAK9116447.1"/>
    </source>
</evidence>
<sequence>MKHNTIRSSSKARLRCCRERKREVRQWCARRGGVLQKVIKSASENTRSRLGDGARAVSSAEVGTGGAGGLTTVGAGAGAW</sequence>
<comment type="caution">
    <text evidence="2">The sequence shown here is derived from an EMBL/GenBank/DDBJ whole genome shotgun (WGS) entry which is preliminary data.</text>
</comment>
<feature type="compositionally biased region" description="Gly residues" evidence="1">
    <location>
        <begin position="63"/>
        <end position="80"/>
    </location>
</feature>
<dbReference type="AlphaFoldDB" id="A0AAP0IKY4"/>
<dbReference type="EMBL" id="JBBNAE010000006">
    <property type="protein sequence ID" value="KAK9116447.1"/>
    <property type="molecule type" value="Genomic_DNA"/>
</dbReference>
<evidence type="ECO:0000256" key="1">
    <source>
        <dbReference type="SAM" id="MobiDB-lite"/>
    </source>
</evidence>
<name>A0AAP0IKY4_9MAGN</name>
<protein>
    <submittedName>
        <fullName evidence="2">Uncharacterized protein</fullName>
    </submittedName>
</protein>
<accession>A0AAP0IKY4</accession>
<dbReference type="Proteomes" id="UP001417504">
    <property type="component" value="Unassembled WGS sequence"/>
</dbReference>
<evidence type="ECO:0000313" key="3">
    <source>
        <dbReference type="Proteomes" id="UP001417504"/>
    </source>
</evidence>
<organism evidence="2 3">
    <name type="scientific">Stephania japonica</name>
    <dbReference type="NCBI Taxonomy" id="461633"/>
    <lineage>
        <taxon>Eukaryota</taxon>
        <taxon>Viridiplantae</taxon>
        <taxon>Streptophyta</taxon>
        <taxon>Embryophyta</taxon>
        <taxon>Tracheophyta</taxon>
        <taxon>Spermatophyta</taxon>
        <taxon>Magnoliopsida</taxon>
        <taxon>Ranunculales</taxon>
        <taxon>Menispermaceae</taxon>
        <taxon>Menispermoideae</taxon>
        <taxon>Cissampelideae</taxon>
        <taxon>Stephania</taxon>
    </lineage>
</organism>
<proteinExistence type="predicted"/>
<keyword evidence="3" id="KW-1185">Reference proteome</keyword>
<reference evidence="2 3" key="1">
    <citation type="submission" date="2024-01" db="EMBL/GenBank/DDBJ databases">
        <title>Genome assemblies of Stephania.</title>
        <authorList>
            <person name="Yang L."/>
        </authorList>
    </citation>
    <scope>NUCLEOTIDE SEQUENCE [LARGE SCALE GENOMIC DNA]</scope>
    <source>
        <strain evidence="2">QJT</strain>
        <tissue evidence="2">Leaf</tissue>
    </source>
</reference>